<keyword evidence="10" id="KW-1185">Reference proteome</keyword>
<comment type="caution">
    <text evidence="9">The sequence shown here is derived from an EMBL/GenBank/DDBJ whole genome shotgun (WGS) entry which is preliminary data.</text>
</comment>
<dbReference type="PROSITE" id="PS50928">
    <property type="entry name" value="ABC_TM1"/>
    <property type="match status" value="1"/>
</dbReference>
<dbReference type="GO" id="GO:0055085">
    <property type="term" value="P:transmembrane transport"/>
    <property type="evidence" value="ECO:0007669"/>
    <property type="project" value="InterPro"/>
</dbReference>
<dbReference type="InterPro" id="IPR051393">
    <property type="entry name" value="ABC_transporter_permease"/>
</dbReference>
<dbReference type="InterPro" id="IPR000515">
    <property type="entry name" value="MetI-like"/>
</dbReference>
<dbReference type="Pfam" id="PF00528">
    <property type="entry name" value="BPD_transp_1"/>
    <property type="match status" value="1"/>
</dbReference>
<dbReference type="AlphaFoldDB" id="A0A8J6PCJ9"/>
<feature type="transmembrane region" description="Helical" evidence="7">
    <location>
        <begin position="69"/>
        <end position="90"/>
    </location>
</feature>
<name>A0A8J6PCJ9_9FIRM</name>
<sequence length="288" mass="32071">MRIKKRWIILFLLPGIALFCFVFLITTVQVFATSFCNWRIGGEISFEGINNYKQLFMSDDFLSALKNNIIWIVLQSTIHVLLGLIFALIISRRKKYSGFFRTVYMLPNIISSAALGMLFYNILNPMYGPVNKIVQFFGVKDFNVNWFADANVAFFAVTITWLPFAAIVALLVIAELSAISEDIPEAAVIDGANELQLNIYIKIPLVRNAIGTGTILAATSMLQKLDILIMTSNGGPGNKTMNLPLLIYKTAFKDNNFGLANAQGVILIIVGLISIGLINKIYRMNDPI</sequence>
<dbReference type="GO" id="GO:0005886">
    <property type="term" value="C:plasma membrane"/>
    <property type="evidence" value="ECO:0007669"/>
    <property type="project" value="UniProtKB-SubCell"/>
</dbReference>
<keyword evidence="3" id="KW-1003">Cell membrane</keyword>
<dbReference type="PANTHER" id="PTHR30193:SF37">
    <property type="entry name" value="INNER MEMBRANE ABC TRANSPORTER PERMEASE PROTEIN YCJO"/>
    <property type="match status" value="1"/>
</dbReference>
<dbReference type="PANTHER" id="PTHR30193">
    <property type="entry name" value="ABC TRANSPORTER PERMEASE PROTEIN"/>
    <property type="match status" value="1"/>
</dbReference>
<keyword evidence="2 7" id="KW-0813">Transport</keyword>
<evidence type="ECO:0000313" key="9">
    <source>
        <dbReference type="EMBL" id="MBC8611812.1"/>
    </source>
</evidence>
<protein>
    <submittedName>
        <fullName evidence="9">Sugar ABC transporter permease</fullName>
    </submittedName>
</protein>
<evidence type="ECO:0000313" key="10">
    <source>
        <dbReference type="Proteomes" id="UP000632659"/>
    </source>
</evidence>
<keyword evidence="5 7" id="KW-1133">Transmembrane helix</keyword>
<evidence type="ECO:0000256" key="6">
    <source>
        <dbReference type="ARBA" id="ARBA00023136"/>
    </source>
</evidence>
<evidence type="ECO:0000256" key="5">
    <source>
        <dbReference type="ARBA" id="ARBA00022989"/>
    </source>
</evidence>
<dbReference type="SUPFAM" id="SSF161098">
    <property type="entry name" value="MetI-like"/>
    <property type="match status" value="1"/>
</dbReference>
<evidence type="ECO:0000256" key="7">
    <source>
        <dbReference type="RuleBase" id="RU363032"/>
    </source>
</evidence>
<feature type="domain" description="ABC transmembrane type-1" evidence="8">
    <location>
        <begin position="65"/>
        <end position="278"/>
    </location>
</feature>
<keyword evidence="4 7" id="KW-0812">Transmembrane</keyword>
<organism evidence="9 10">
    <name type="scientific">Massiliimalia timonensis</name>
    <dbReference type="NCBI Taxonomy" id="1987501"/>
    <lineage>
        <taxon>Bacteria</taxon>
        <taxon>Bacillati</taxon>
        <taxon>Bacillota</taxon>
        <taxon>Clostridia</taxon>
        <taxon>Eubacteriales</taxon>
        <taxon>Oscillospiraceae</taxon>
        <taxon>Massiliimalia</taxon>
    </lineage>
</organism>
<accession>A0A8J6PCJ9</accession>
<feature type="transmembrane region" description="Helical" evidence="7">
    <location>
        <begin position="257"/>
        <end position="278"/>
    </location>
</feature>
<keyword evidence="6 7" id="KW-0472">Membrane</keyword>
<evidence type="ECO:0000256" key="2">
    <source>
        <dbReference type="ARBA" id="ARBA00022448"/>
    </source>
</evidence>
<comment type="similarity">
    <text evidence="7">Belongs to the binding-protein-dependent transport system permease family.</text>
</comment>
<dbReference type="CDD" id="cd06261">
    <property type="entry name" value="TM_PBP2"/>
    <property type="match status" value="1"/>
</dbReference>
<dbReference type="InterPro" id="IPR035906">
    <property type="entry name" value="MetI-like_sf"/>
</dbReference>
<reference evidence="9" key="1">
    <citation type="submission" date="2020-08" db="EMBL/GenBank/DDBJ databases">
        <title>Genome public.</title>
        <authorList>
            <person name="Liu C."/>
            <person name="Sun Q."/>
        </authorList>
    </citation>
    <scope>NUCLEOTIDE SEQUENCE</scope>
    <source>
        <strain evidence="9">NSJ-15</strain>
    </source>
</reference>
<dbReference type="Gene3D" id="1.10.3720.10">
    <property type="entry name" value="MetI-like"/>
    <property type="match status" value="1"/>
</dbReference>
<dbReference type="Proteomes" id="UP000632659">
    <property type="component" value="Unassembled WGS sequence"/>
</dbReference>
<proteinExistence type="inferred from homology"/>
<feature type="transmembrane region" description="Helical" evidence="7">
    <location>
        <begin position="152"/>
        <end position="174"/>
    </location>
</feature>
<gene>
    <name evidence="9" type="ORF">H8702_11995</name>
</gene>
<evidence type="ECO:0000256" key="3">
    <source>
        <dbReference type="ARBA" id="ARBA00022475"/>
    </source>
</evidence>
<feature type="transmembrane region" description="Helical" evidence="7">
    <location>
        <begin position="102"/>
        <end position="123"/>
    </location>
</feature>
<evidence type="ECO:0000256" key="4">
    <source>
        <dbReference type="ARBA" id="ARBA00022692"/>
    </source>
</evidence>
<evidence type="ECO:0000259" key="8">
    <source>
        <dbReference type="PROSITE" id="PS50928"/>
    </source>
</evidence>
<dbReference type="EMBL" id="JACRTL010000008">
    <property type="protein sequence ID" value="MBC8611812.1"/>
    <property type="molecule type" value="Genomic_DNA"/>
</dbReference>
<evidence type="ECO:0000256" key="1">
    <source>
        <dbReference type="ARBA" id="ARBA00004651"/>
    </source>
</evidence>
<dbReference type="RefSeq" id="WP_187536774.1">
    <property type="nucleotide sequence ID" value="NZ_JACRTL010000008.1"/>
</dbReference>
<comment type="subcellular location">
    <subcellularLocation>
        <location evidence="1 7">Cell membrane</location>
        <topology evidence="1 7">Multi-pass membrane protein</topology>
    </subcellularLocation>
</comment>